<evidence type="ECO:0000256" key="1">
    <source>
        <dbReference type="SAM" id="MobiDB-lite"/>
    </source>
</evidence>
<sequence length="260" mass="26604">MERAPSRRGTIVAGTVLGLVLAVGAGLVALTGRAPVASPPVAPPPVAPATSARPSTTAPPPRPGPAYPVRRVGTLGDRSALVSGRGDAQLRYTRAPGNGTRLHFICTGCDARTWLVEWPRGTAVGGGPLADPTAVTATLDTSVGERGVRGRATRLVVAAPAHAEWTVTLTPFDVVPLHEATFDGLGDDVVAVRARGDLALRCGAAGSFRVLARPARAAEYVDGGVRRTGATGTSAVPAVRGTDRLVVEVACPGRWTLTLP</sequence>
<feature type="region of interest" description="Disordered" evidence="1">
    <location>
        <begin position="35"/>
        <end position="71"/>
    </location>
</feature>
<keyword evidence="3" id="KW-1185">Reference proteome</keyword>
<name>A0A1H9IAL0_9ACTN</name>
<protein>
    <submittedName>
        <fullName evidence="2">Uncharacterized protein</fullName>
    </submittedName>
</protein>
<evidence type="ECO:0000313" key="3">
    <source>
        <dbReference type="Proteomes" id="UP000198504"/>
    </source>
</evidence>
<dbReference type="Proteomes" id="UP000198504">
    <property type="component" value="Unassembled WGS sequence"/>
</dbReference>
<dbReference type="AlphaFoldDB" id="A0A1H9IAL0"/>
<dbReference type="STRING" id="1036181.SAMN05421756_105159"/>
<accession>A0A1H9IAL0</accession>
<reference evidence="3" key="1">
    <citation type="submission" date="2016-10" db="EMBL/GenBank/DDBJ databases">
        <authorList>
            <person name="Varghese N."/>
            <person name="Submissions S."/>
        </authorList>
    </citation>
    <scope>NUCLEOTIDE SEQUENCE [LARGE SCALE GENOMIC DNA]</scope>
    <source>
        <strain evidence="3">CGMCC 4.6856</strain>
    </source>
</reference>
<gene>
    <name evidence="2" type="ORF">SAMN05421756_105159</name>
</gene>
<organism evidence="2 3">
    <name type="scientific">Microlunatus flavus</name>
    <dbReference type="NCBI Taxonomy" id="1036181"/>
    <lineage>
        <taxon>Bacteria</taxon>
        <taxon>Bacillati</taxon>
        <taxon>Actinomycetota</taxon>
        <taxon>Actinomycetes</taxon>
        <taxon>Propionibacteriales</taxon>
        <taxon>Propionibacteriaceae</taxon>
        <taxon>Microlunatus</taxon>
    </lineage>
</organism>
<proteinExistence type="predicted"/>
<feature type="compositionally biased region" description="Pro residues" evidence="1">
    <location>
        <begin position="37"/>
        <end position="47"/>
    </location>
</feature>
<feature type="compositionally biased region" description="Pro residues" evidence="1">
    <location>
        <begin position="57"/>
        <end position="66"/>
    </location>
</feature>
<evidence type="ECO:0000313" key="2">
    <source>
        <dbReference type="EMBL" id="SEQ71613.1"/>
    </source>
</evidence>
<dbReference type="EMBL" id="FOFA01000005">
    <property type="protein sequence ID" value="SEQ71613.1"/>
    <property type="molecule type" value="Genomic_DNA"/>
</dbReference>